<dbReference type="Proteomes" id="UP000267536">
    <property type="component" value="Unassembled WGS sequence"/>
</dbReference>
<dbReference type="EMBL" id="RKMH01000016">
    <property type="protein sequence ID" value="RPA57456.1"/>
    <property type="molecule type" value="Genomic_DNA"/>
</dbReference>
<evidence type="ECO:0000313" key="3">
    <source>
        <dbReference type="Proteomes" id="UP000267536"/>
    </source>
</evidence>
<dbReference type="Gene3D" id="3.30.559.30">
    <property type="entry name" value="Nonribosomal peptide synthetase, condensation domain"/>
    <property type="match status" value="1"/>
</dbReference>
<dbReference type="OrthoDB" id="4365416at2"/>
<proteinExistence type="predicted"/>
<protein>
    <recommendedName>
        <fullName evidence="4">Diacylglycerol O-acyltransferase</fullName>
    </recommendedName>
</protein>
<evidence type="ECO:0008006" key="4">
    <source>
        <dbReference type="Google" id="ProtNLM"/>
    </source>
</evidence>
<reference evidence="2 3" key="1">
    <citation type="submission" date="2018-11" db="EMBL/GenBank/DDBJ databases">
        <title>Draft genome sequence of Gordonia sp. RS15-1S isolated from rice stems.</title>
        <authorList>
            <person name="Muangham S."/>
        </authorList>
    </citation>
    <scope>NUCLEOTIDE SEQUENCE [LARGE SCALE GENOMIC DNA]</scope>
    <source>
        <strain evidence="2 3">RS15-1S</strain>
    </source>
</reference>
<gene>
    <name evidence="2" type="ORF">EF294_18220</name>
</gene>
<organism evidence="2 3">
    <name type="scientific">Gordonia oryzae</name>
    <dbReference type="NCBI Taxonomy" id="2487349"/>
    <lineage>
        <taxon>Bacteria</taxon>
        <taxon>Bacillati</taxon>
        <taxon>Actinomycetota</taxon>
        <taxon>Actinomycetes</taxon>
        <taxon>Mycobacteriales</taxon>
        <taxon>Gordoniaceae</taxon>
        <taxon>Gordonia</taxon>
    </lineage>
</organism>
<keyword evidence="3" id="KW-1185">Reference proteome</keyword>
<dbReference type="RefSeq" id="WP_123932348.1">
    <property type="nucleotide sequence ID" value="NZ_JBPSDP010000017.1"/>
</dbReference>
<evidence type="ECO:0000313" key="2">
    <source>
        <dbReference type="EMBL" id="RPA57456.1"/>
    </source>
</evidence>
<evidence type="ECO:0000256" key="1">
    <source>
        <dbReference type="SAM" id="MobiDB-lite"/>
    </source>
</evidence>
<sequence length="439" mass="46220">MSPDRPERLTVDDDLFLRMEHALGLPVVNQAIWRLPGRIDPGEFAALGRRLSSGRLARLVDRTPFPQRDIWIHTRSAGAHEFCEKAIAAHEIPAWARRQAEVGVDAVMGPAWRLTAVYVDDTGETAVSWVNSHVIADGGAVITGIEEAMSGETFDVTDARAGVGDTVREGARTLLAAADAARRLAMSRPATLTRPPAPPVTPVPTAGQPRVPALSPSVVVTVDESEFDSAAAAVGGTANTLFTALVIGVLEATGRVADGDEIPIGLPVSTRTPGDRRANATIGATALYRVSAARRRDLRPLRAASKAAFAAVSDAPGALELLGRIAQPFGDTIVERLAADARAPLCLASNLGTLGDAFAGLGCGRPGPVAMRSMTQAATTEALRRMDGGISGWSSRSAGVVTLCLTALDPERVPDEPTLSGLFTQELERWRLPATFWGA</sequence>
<dbReference type="Gene3D" id="3.30.559.10">
    <property type="entry name" value="Chloramphenicol acetyltransferase-like domain"/>
    <property type="match status" value="1"/>
</dbReference>
<dbReference type="InterPro" id="IPR023213">
    <property type="entry name" value="CAT-like_dom_sf"/>
</dbReference>
<comment type="caution">
    <text evidence="2">The sequence shown here is derived from an EMBL/GenBank/DDBJ whole genome shotgun (WGS) entry which is preliminary data.</text>
</comment>
<name>A0A3N4GA63_9ACTN</name>
<feature type="region of interest" description="Disordered" evidence="1">
    <location>
        <begin position="190"/>
        <end position="209"/>
    </location>
</feature>
<dbReference type="AlphaFoldDB" id="A0A3N4GA63"/>
<accession>A0A3N4GA63</accession>